<dbReference type="InterPro" id="IPR008984">
    <property type="entry name" value="SMAD_FHA_dom_sf"/>
</dbReference>
<gene>
    <name evidence="4" type="ORF">g.3073</name>
    <name evidence="3" type="ORF">g.3074</name>
</gene>
<evidence type="ECO:0000313" key="4">
    <source>
        <dbReference type="EMBL" id="JAS87680.1"/>
    </source>
</evidence>
<feature type="compositionally biased region" description="Polar residues" evidence="1">
    <location>
        <begin position="308"/>
        <end position="329"/>
    </location>
</feature>
<dbReference type="Gene3D" id="2.60.200.20">
    <property type="match status" value="1"/>
</dbReference>
<dbReference type="EMBL" id="GECU01020026">
    <property type="protein sequence ID" value="JAS87680.1"/>
    <property type="molecule type" value="Transcribed_RNA"/>
</dbReference>
<protein>
    <recommendedName>
        <fullName evidence="2">FHA domain-containing protein</fullName>
    </recommendedName>
</protein>
<name>A0A1B6HKZ3_9HEMI</name>
<sequence>SSSGVKIPVKVPDLVKSYYKQRPRRDRSHRDLLKAIAYYDREEALKQEASKTAPVQHLASAEDQELTLSVFLKMQVEGVERILNLREKSQSQSATKIKEETITSGCIEELIENTDGTFCDKNDKVPSESKIDQLASVANQELETFNQTNGDIEIETVSIDWNALDIVGDIQALSKCNNVESEEIWTEKELKTDPNKLKVEPNKDNSKLESLHNNEDKVIVNSHRVDDKEDVEFCSEENVNHAESTDNNRQELGVIKDSLTMNMLHDTKSYSDLDRILDTLDPSVVRLLAMQQLGQIKKQLSEDKSHNKTNSTDELTNGPVLSNKSTQPADVSKHSLQPVDILKHSIGASSEQLVSHKEKNDLLQVDTSHISENCRLESASPKQPNDLRCEFKATKFTRAALIPCHQDLVNCGMIPVNKGCFRIGKGLSCDLCLYEVTSCSLISEDHAIITYDQKFRKFTLVNFSEYGTTVDCLDYGLAVQKAKTTNLPSKLGRQIDEIETLQNRRKKIRHISPINVETDNPCLTVNKRCKCDKTMPRTFNEGPAILRHGSRITIGCVTFIFSVHISQLNEHKQKHQKVTKETPSSKSSS</sequence>
<feature type="non-terminal residue" evidence="3">
    <location>
        <position position="1"/>
    </location>
</feature>
<dbReference type="SUPFAM" id="SSF49879">
    <property type="entry name" value="SMAD/FHA domain"/>
    <property type="match status" value="1"/>
</dbReference>
<dbReference type="PROSITE" id="PS50006">
    <property type="entry name" value="FHA_DOMAIN"/>
    <property type="match status" value="1"/>
</dbReference>
<dbReference type="InterPro" id="IPR000253">
    <property type="entry name" value="FHA_dom"/>
</dbReference>
<feature type="region of interest" description="Disordered" evidence="1">
    <location>
        <begin position="298"/>
        <end position="333"/>
    </location>
</feature>
<dbReference type="AlphaFoldDB" id="A0A1B6HKZ3"/>
<evidence type="ECO:0000259" key="2">
    <source>
        <dbReference type="PROSITE" id="PS50006"/>
    </source>
</evidence>
<evidence type="ECO:0000256" key="1">
    <source>
        <dbReference type="SAM" id="MobiDB-lite"/>
    </source>
</evidence>
<feature type="domain" description="FHA" evidence="2">
    <location>
        <begin position="421"/>
        <end position="475"/>
    </location>
</feature>
<proteinExistence type="predicted"/>
<reference evidence="3" key="1">
    <citation type="submission" date="2015-11" db="EMBL/GenBank/DDBJ databases">
        <title>De novo transcriptome assembly of four potential Pierce s Disease insect vectors from Arizona vineyards.</title>
        <authorList>
            <person name="Tassone E.E."/>
        </authorList>
    </citation>
    <scope>NUCLEOTIDE SEQUENCE</scope>
</reference>
<dbReference type="Pfam" id="PF00498">
    <property type="entry name" value="FHA"/>
    <property type="match status" value="1"/>
</dbReference>
<organism evidence="3">
    <name type="scientific">Homalodisca liturata</name>
    <dbReference type="NCBI Taxonomy" id="320908"/>
    <lineage>
        <taxon>Eukaryota</taxon>
        <taxon>Metazoa</taxon>
        <taxon>Ecdysozoa</taxon>
        <taxon>Arthropoda</taxon>
        <taxon>Hexapoda</taxon>
        <taxon>Insecta</taxon>
        <taxon>Pterygota</taxon>
        <taxon>Neoptera</taxon>
        <taxon>Paraneoptera</taxon>
        <taxon>Hemiptera</taxon>
        <taxon>Auchenorrhyncha</taxon>
        <taxon>Membracoidea</taxon>
        <taxon>Cicadellidae</taxon>
        <taxon>Cicadellinae</taxon>
        <taxon>Proconiini</taxon>
        <taxon>Homalodisca</taxon>
    </lineage>
</organism>
<accession>A0A1B6HKZ3</accession>
<evidence type="ECO:0000313" key="3">
    <source>
        <dbReference type="EMBL" id="JAS75342.1"/>
    </source>
</evidence>
<dbReference type="EMBL" id="GECU01032364">
    <property type="protein sequence ID" value="JAS75342.1"/>
    <property type="molecule type" value="Transcribed_RNA"/>
</dbReference>